<reference evidence="7" key="1">
    <citation type="submission" date="2021-08" db="EMBL/GenBank/DDBJ databases">
        <authorList>
            <person name="Stevens D.C."/>
        </authorList>
    </citation>
    <scope>NUCLEOTIDE SEQUENCE</scope>
    <source>
        <strain evidence="7">DSM 53165</strain>
    </source>
</reference>
<evidence type="ECO:0000256" key="5">
    <source>
        <dbReference type="ARBA" id="ARBA00023211"/>
    </source>
</evidence>
<keyword evidence="3" id="KW-0479">Metal-binding</keyword>
<dbReference type="PANTHER" id="PTHR34990:SF2">
    <property type="entry name" value="BLL8164 PROTEIN"/>
    <property type="match status" value="1"/>
</dbReference>
<evidence type="ECO:0000256" key="1">
    <source>
        <dbReference type="ARBA" id="ARBA00022475"/>
    </source>
</evidence>
<evidence type="ECO:0000256" key="2">
    <source>
        <dbReference type="ARBA" id="ARBA00022519"/>
    </source>
</evidence>
<dbReference type="PANTHER" id="PTHR34990">
    <property type="entry name" value="UDP-2,3-DIACYLGLUCOSAMINE HYDROLASE-RELATED"/>
    <property type="match status" value="1"/>
</dbReference>
<dbReference type="InterPro" id="IPR004843">
    <property type="entry name" value="Calcineurin-like_PHP"/>
</dbReference>
<dbReference type="SUPFAM" id="SSF56300">
    <property type="entry name" value="Metallo-dependent phosphatases"/>
    <property type="match status" value="1"/>
</dbReference>
<evidence type="ECO:0000259" key="6">
    <source>
        <dbReference type="Pfam" id="PF00149"/>
    </source>
</evidence>
<proteinExistence type="predicted"/>
<gene>
    <name evidence="7" type="ORF">K7C98_42075</name>
</gene>
<dbReference type="InterPro" id="IPR043461">
    <property type="entry name" value="LpxH-like"/>
</dbReference>
<feature type="domain" description="Calcineurin-like phosphoesterase" evidence="6">
    <location>
        <begin position="6"/>
        <end position="143"/>
    </location>
</feature>
<dbReference type="Proteomes" id="UP001139031">
    <property type="component" value="Unassembled WGS sequence"/>
</dbReference>
<keyword evidence="4" id="KW-0472">Membrane</keyword>
<dbReference type="InterPro" id="IPR029052">
    <property type="entry name" value="Metallo-depent_PP-like"/>
</dbReference>
<keyword evidence="1" id="KW-1003">Cell membrane</keyword>
<dbReference type="EMBL" id="JAIRAU010000059">
    <property type="protein sequence ID" value="MBZ5715858.1"/>
    <property type="molecule type" value="Genomic_DNA"/>
</dbReference>
<sequence length="211" mass="23856">MFQALADFIRAGNQVCLLPGNHDPNYHWPAVEAALRTAIGNPCSPHFMFVAGGEIHERGIHIEHGNQYSYDNCFDHWDRPILDAPDGPRLERPWGTLFMDLVYNDAEAAHRTLNRIYPHGMDRRARDLLGRGDATIVAFGHTHLLVDAQAPYGQKDPRRVFNTGSWVPQLNVTGLPRPSLDELDRVQYTGHELRILAIELGDPPRARLRTV</sequence>
<evidence type="ECO:0000313" key="8">
    <source>
        <dbReference type="Proteomes" id="UP001139031"/>
    </source>
</evidence>
<keyword evidence="5" id="KW-0464">Manganese</keyword>
<dbReference type="Pfam" id="PF00149">
    <property type="entry name" value="Metallophos"/>
    <property type="match status" value="1"/>
</dbReference>
<dbReference type="Gene3D" id="3.60.21.10">
    <property type="match status" value="1"/>
</dbReference>
<protein>
    <submittedName>
        <fullName evidence="7">Metallophosphoesterase</fullName>
    </submittedName>
</protein>
<evidence type="ECO:0000256" key="3">
    <source>
        <dbReference type="ARBA" id="ARBA00022723"/>
    </source>
</evidence>
<keyword evidence="2" id="KW-0997">Cell inner membrane</keyword>
<keyword evidence="8" id="KW-1185">Reference proteome</keyword>
<organism evidence="7 8">
    <name type="scientific">Nannocystis pusilla</name>
    <dbReference type="NCBI Taxonomy" id="889268"/>
    <lineage>
        <taxon>Bacteria</taxon>
        <taxon>Pseudomonadati</taxon>
        <taxon>Myxococcota</taxon>
        <taxon>Polyangia</taxon>
        <taxon>Nannocystales</taxon>
        <taxon>Nannocystaceae</taxon>
        <taxon>Nannocystis</taxon>
    </lineage>
</organism>
<evidence type="ECO:0000256" key="4">
    <source>
        <dbReference type="ARBA" id="ARBA00023136"/>
    </source>
</evidence>
<dbReference type="RefSeq" id="WP_224197598.1">
    <property type="nucleotide sequence ID" value="NZ_JAIRAU010000059.1"/>
</dbReference>
<comment type="caution">
    <text evidence="7">The sequence shown here is derived from an EMBL/GenBank/DDBJ whole genome shotgun (WGS) entry which is preliminary data.</text>
</comment>
<accession>A0ABS7U5L1</accession>
<name>A0ABS7U5L1_9BACT</name>
<evidence type="ECO:0000313" key="7">
    <source>
        <dbReference type="EMBL" id="MBZ5715858.1"/>
    </source>
</evidence>